<evidence type="ECO:0000256" key="2">
    <source>
        <dbReference type="ARBA" id="ARBA00006679"/>
    </source>
</evidence>
<dbReference type="PANTHER" id="PTHR33452:SF1">
    <property type="entry name" value="INNER MEMBRANE PROTEIN YPHA-RELATED"/>
    <property type="match status" value="1"/>
</dbReference>
<keyword evidence="6 7" id="KW-0472">Membrane</keyword>
<feature type="transmembrane region" description="Helical" evidence="7">
    <location>
        <begin position="12"/>
        <end position="33"/>
    </location>
</feature>
<feature type="transmembrane region" description="Helical" evidence="7">
    <location>
        <begin position="45"/>
        <end position="67"/>
    </location>
</feature>
<name>A0A239LPS3_9SPHN</name>
<evidence type="ECO:0000313" key="9">
    <source>
        <dbReference type="Proteomes" id="UP000198339"/>
    </source>
</evidence>
<dbReference type="EMBL" id="FZPA01000033">
    <property type="protein sequence ID" value="SNT32687.1"/>
    <property type="molecule type" value="Genomic_DNA"/>
</dbReference>
<dbReference type="RefSeq" id="WP_089217555.1">
    <property type="nucleotide sequence ID" value="NZ_FZPA01000033.1"/>
</dbReference>
<evidence type="ECO:0000256" key="3">
    <source>
        <dbReference type="ARBA" id="ARBA00022475"/>
    </source>
</evidence>
<feature type="transmembrane region" description="Helical" evidence="7">
    <location>
        <begin position="108"/>
        <end position="128"/>
    </location>
</feature>
<proteinExistence type="inferred from homology"/>
<evidence type="ECO:0000256" key="4">
    <source>
        <dbReference type="ARBA" id="ARBA00022692"/>
    </source>
</evidence>
<dbReference type="InterPro" id="IPR032808">
    <property type="entry name" value="DoxX"/>
</dbReference>
<dbReference type="GO" id="GO:0005886">
    <property type="term" value="C:plasma membrane"/>
    <property type="evidence" value="ECO:0007669"/>
    <property type="project" value="UniProtKB-SubCell"/>
</dbReference>
<keyword evidence="4 7" id="KW-0812">Transmembrane</keyword>
<comment type="similarity">
    <text evidence="2">Belongs to the DoxX family.</text>
</comment>
<protein>
    <submittedName>
        <fullName evidence="8">Putative oxidoreductase</fullName>
    </submittedName>
</protein>
<comment type="subcellular location">
    <subcellularLocation>
        <location evidence="1">Cell membrane</location>
        <topology evidence="1">Multi-pass membrane protein</topology>
    </subcellularLocation>
</comment>
<gene>
    <name evidence="8" type="ORF">SAMN06295955_1333</name>
</gene>
<evidence type="ECO:0000256" key="6">
    <source>
        <dbReference type="ARBA" id="ARBA00023136"/>
    </source>
</evidence>
<organism evidence="8 9">
    <name type="scientific">Sphingopyxis indica</name>
    <dbReference type="NCBI Taxonomy" id="436663"/>
    <lineage>
        <taxon>Bacteria</taxon>
        <taxon>Pseudomonadati</taxon>
        <taxon>Pseudomonadota</taxon>
        <taxon>Alphaproteobacteria</taxon>
        <taxon>Sphingomonadales</taxon>
        <taxon>Sphingomonadaceae</taxon>
        <taxon>Sphingopyxis</taxon>
    </lineage>
</organism>
<dbReference type="AlphaFoldDB" id="A0A239LPS3"/>
<evidence type="ECO:0000256" key="5">
    <source>
        <dbReference type="ARBA" id="ARBA00022989"/>
    </source>
</evidence>
<evidence type="ECO:0000256" key="7">
    <source>
        <dbReference type="SAM" id="Phobius"/>
    </source>
</evidence>
<dbReference type="PANTHER" id="PTHR33452">
    <property type="entry name" value="OXIDOREDUCTASE CATD-RELATED"/>
    <property type="match status" value="1"/>
</dbReference>
<evidence type="ECO:0000313" key="8">
    <source>
        <dbReference type="EMBL" id="SNT32687.1"/>
    </source>
</evidence>
<evidence type="ECO:0000256" key="1">
    <source>
        <dbReference type="ARBA" id="ARBA00004651"/>
    </source>
</evidence>
<dbReference type="InterPro" id="IPR051907">
    <property type="entry name" value="DoxX-like_oxidoreductase"/>
</dbReference>
<keyword evidence="5 7" id="KW-1133">Transmembrane helix</keyword>
<sequence length="135" mass="14047">MTQSQTASRAIALLRVASGGFLLTHGLIKVFVFTPAGTVGFFESIGFPGILAYPVMAGEVVLGLALVLGFMTRWAALAALPILLGSIIPHAGNGLLFSNPGGGWEFPVFWSLVLIVQSMLGDGAYALGDPTKRNG</sequence>
<keyword evidence="9" id="KW-1185">Reference proteome</keyword>
<dbReference type="OrthoDB" id="5382961at2"/>
<reference evidence="8 9" key="1">
    <citation type="submission" date="2017-06" db="EMBL/GenBank/DDBJ databases">
        <authorList>
            <person name="Kim H.J."/>
            <person name="Triplett B.A."/>
        </authorList>
    </citation>
    <scope>NUCLEOTIDE SEQUENCE [LARGE SCALE GENOMIC DNA]</scope>
    <source>
        <strain evidence="8 9">DS15</strain>
    </source>
</reference>
<dbReference type="Proteomes" id="UP000198339">
    <property type="component" value="Unassembled WGS sequence"/>
</dbReference>
<accession>A0A239LPS3</accession>
<feature type="transmembrane region" description="Helical" evidence="7">
    <location>
        <begin position="74"/>
        <end position="96"/>
    </location>
</feature>
<keyword evidence="3" id="KW-1003">Cell membrane</keyword>
<dbReference type="Pfam" id="PF07681">
    <property type="entry name" value="DoxX"/>
    <property type="match status" value="1"/>
</dbReference>